<organism evidence="3 4">
    <name type="scientific">Sorangium cellulosum</name>
    <name type="common">Polyangium cellulosum</name>
    <dbReference type="NCBI Taxonomy" id="56"/>
    <lineage>
        <taxon>Bacteria</taxon>
        <taxon>Pseudomonadati</taxon>
        <taxon>Myxococcota</taxon>
        <taxon>Polyangia</taxon>
        <taxon>Polyangiales</taxon>
        <taxon>Polyangiaceae</taxon>
        <taxon>Sorangium</taxon>
    </lineage>
</organism>
<proteinExistence type="predicted"/>
<gene>
    <name evidence="3" type="ORF">SOCE836_057200</name>
</gene>
<evidence type="ECO:0000256" key="2">
    <source>
        <dbReference type="SAM" id="Phobius"/>
    </source>
</evidence>
<keyword evidence="2" id="KW-0812">Transmembrane</keyword>
<dbReference type="AlphaFoldDB" id="A0A4P2QTE4"/>
<name>A0A4P2QTE4_SORCE</name>
<evidence type="ECO:0000256" key="1">
    <source>
        <dbReference type="SAM" id="MobiDB-lite"/>
    </source>
</evidence>
<sequence>MTFPKDTPRRPPPWAEPVRSASAPEAWQERLVHARVRRLMMAHGVDDPDVESALVKVAAWVEELVAAEQAAPQEEIEAWVRALPAEAQAHGRRSRLALRGAVIFVLGVLCGVALAALRLR</sequence>
<dbReference type="RefSeq" id="WP_237244117.1">
    <property type="nucleotide sequence ID" value="NZ_CP012672.1"/>
</dbReference>
<feature type="region of interest" description="Disordered" evidence="1">
    <location>
        <begin position="1"/>
        <end position="23"/>
    </location>
</feature>
<evidence type="ECO:0000313" key="4">
    <source>
        <dbReference type="Proteomes" id="UP000295497"/>
    </source>
</evidence>
<evidence type="ECO:0000313" key="3">
    <source>
        <dbReference type="EMBL" id="AUX33560.1"/>
    </source>
</evidence>
<reference evidence="3 4" key="1">
    <citation type="submission" date="2015-09" db="EMBL/GenBank/DDBJ databases">
        <title>Sorangium comparison.</title>
        <authorList>
            <person name="Zaburannyi N."/>
            <person name="Bunk B."/>
            <person name="Overmann J."/>
            <person name="Mueller R."/>
        </authorList>
    </citation>
    <scope>NUCLEOTIDE SEQUENCE [LARGE SCALE GENOMIC DNA]</scope>
    <source>
        <strain evidence="3 4">So ce836</strain>
    </source>
</reference>
<accession>A0A4P2QTE4</accession>
<keyword evidence="2" id="KW-1133">Transmembrane helix</keyword>
<keyword evidence="2" id="KW-0472">Membrane</keyword>
<dbReference type="EMBL" id="CP012672">
    <property type="protein sequence ID" value="AUX33560.1"/>
    <property type="molecule type" value="Genomic_DNA"/>
</dbReference>
<feature type="transmembrane region" description="Helical" evidence="2">
    <location>
        <begin position="96"/>
        <end position="117"/>
    </location>
</feature>
<dbReference type="Proteomes" id="UP000295497">
    <property type="component" value="Chromosome"/>
</dbReference>
<protein>
    <submittedName>
        <fullName evidence="3">Uncharacterized protein</fullName>
    </submittedName>
</protein>